<dbReference type="Proteomes" id="UP000194236">
    <property type="component" value="Unassembled WGS sequence"/>
</dbReference>
<dbReference type="Gene3D" id="2.40.30.270">
    <property type="match status" value="1"/>
</dbReference>
<dbReference type="PANTHER" id="PTHR43788:SF8">
    <property type="entry name" value="DNA-BINDING PROTEIN SMUBP-2"/>
    <property type="match status" value="1"/>
</dbReference>
<gene>
    <name evidence="8" type="ORF">BLA29_007595</name>
</gene>
<evidence type="ECO:0000259" key="7">
    <source>
        <dbReference type="Pfam" id="PF21138"/>
    </source>
</evidence>
<dbReference type="Gene3D" id="3.40.50.300">
    <property type="entry name" value="P-loop containing nucleotide triphosphate hydrolases"/>
    <property type="match status" value="1"/>
</dbReference>
<dbReference type="InterPro" id="IPR027417">
    <property type="entry name" value="P-loop_NTPase"/>
</dbReference>
<feature type="domain" description="Helicase SMUBP-2/HCS1 1B" evidence="7">
    <location>
        <begin position="17"/>
        <end position="143"/>
    </location>
</feature>
<organism evidence="8 9">
    <name type="scientific">Euroglyphus maynei</name>
    <name type="common">Mayne's house dust mite</name>
    <dbReference type="NCBI Taxonomy" id="6958"/>
    <lineage>
        <taxon>Eukaryota</taxon>
        <taxon>Metazoa</taxon>
        <taxon>Ecdysozoa</taxon>
        <taxon>Arthropoda</taxon>
        <taxon>Chelicerata</taxon>
        <taxon>Arachnida</taxon>
        <taxon>Acari</taxon>
        <taxon>Acariformes</taxon>
        <taxon>Sarcoptiformes</taxon>
        <taxon>Astigmata</taxon>
        <taxon>Psoroptidia</taxon>
        <taxon>Analgoidea</taxon>
        <taxon>Pyroglyphidae</taxon>
        <taxon>Pyroglyphinae</taxon>
        <taxon>Euroglyphus</taxon>
    </lineage>
</organism>
<evidence type="ECO:0000313" key="8">
    <source>
        <dbReference type="EMBL" id="OTF76225.1"/>
    </source>
</evidence>
<dbReference type="Pfam" id="PF21138">
    <property type="entry name" value="SMUBP-2_HCS1_1B"/>
    <property type="match status" value="1"/>
</dbReference>
<dbReference type="GO" id="GO:0043139">
    <property type="term" value="F:5'-3' DNA helicase activity"/>
    <property type="evidence" value="ECO:0007669"/>
    <property type="project" value="TreeGrafter"/>
</dbReference>
<dbReference type="OrthoDB" id="6513042at2759"/>
<dbReference type="PANTHER" id="PTHR43788">
    <property type="entry name" value="DNA2/NAM7 HELICASE FAMILY MEMBER"/>
    <property type="match status" value="1"/>
</dbReference>
<reference evidence="8 9" key="1">
    <citation type="submission" date="2017-03" db="EMBL/GenBank/DDBJ databases">
        <title>Genome Survey of Euroglyphus maynei.</title>
        <authorList>
            <person name="Arlian L.G."/>
            <person name="Morgan M.S."/>
            <person name="Rider S.D."/>
        </authorList>
    </citation>
    <scope>NUCLEOTIDE SEQUENCE [LARGE SCALE GENOMIC DNA]</scope>
    <source>
        <strain evidence="8">Arlian Lab</strain>
        <tissue evidence="8">Whole body</tissue>
    </source>
</reference>
<dbReference type="InterPro" id="IPR050534">
    <property type="entry name" value="Coronavir_polyprotein_1ab"/>
</dbReference>
<feature type="non-terminal residue" evidence="8">
    <location>
        <position position="262"/>
    </location>
</feature>
<dbReference type="EMBL" id="MUJZ01038515">
    <property type="protein sequence ID" value="OTF76225.1"/>
    <property type="molecule type" value="Genomic_DNA"/>
</dbReference>
<keyword evidence="5" id="KW-0539">Nucleus</keyword>
<dbReference type="SUPFAM" id="SSF52540">
    <property type="entry name" value="P-loop containing nucleoside triphosphate hydrolases"/>
    <property type="match status" value="1"/>
</dbReference>
<dbReference type="GO" id="GO:0005737">
    <property type="term" value="C:cytoplasm"/>
    <property type="evidence" value="ECO:0007669"/>
    <property type="project" value="UniProtKB-SubCell"/>
</dbReference>
<evidence type="ECO:0000259" key="6">
    <source>
        <dbReference type="Pfam" id="PF13086"/>
    </source>
</evidence>
<evidence type="ECO:0000256" key="5">
    <source>
        <dbReference type="ARBA" id="ARBA00023242"/>
    </source>
</evidence>
<dbReference type="Pfam" id="PF13086">
    <property type="entry name" value="AAA_11"/>
    <property type="match status" value="1"/>
</dbReference>
<sequence length="262" mass="29898">MAESLKSPPKLTIESWIQKQLKLIKLDYDEELERNQELRSKHSLKHLEKSGHAVRKLLVTNQRTAFSKKVIQFSVRPEKRDLVNLINSGMSHGDIVGVTTQEQTSAHCTGVVLQVKRLTCEIAFNTDTTFFDEENEKLFNLIQLTNDITYRRIKYALENLYDRSLRNYLVSLLFGDSPLLDPLTVLPPYTNDLPYPLAGQSNIVWFNSNLNYSQKNAIEFALYQRHIAVIHGPPGTGKTTTLTELILQMITRGLRLLVCAPS</sequence>
<dbReference type="InterPro" id="IPR048761">
    <property type="entry name" value="SMUBP-2_HCS1_1B"/>
</dbReference>
<keyword evidence="4" id="KW-0963">Cytoplasm</keyword>
<protein>
    <recommendedName>
        <fullName evidence="3">DNA helicase</fullName>
        <ecNumber evidence="3">3.6.4.12</ecNumber>
    </recommendedName>
</protein>
<evidence type="ECO:0000256" key="2">
    <source>
        <dbReference type="ARBA" id="ARBA00004496"/>
    </source>
</evidence>
<accession>A0A1Y3BAH3</accession>
<proteinExistence type="predicted"/>
<name>A0A1Y3BAH3_EURMA</name>
<dbReference type="AlphaFoldDB" id="A0A1Y3BAH3"/>
<evidence type="ECO:0000256" key="4">
    <source>
        <dbReference type="ARBA" id="ARBA00022490"/>
    </source>
</evidence>
<evidence type="ECO:0000256" key="1">
    <source>
        <dbReference type="ARBA" id="ARBA00004123"/>
    </source>
</evidence>
<comment type="subcellular location">
    <subcellularLocation>
        <location evidence="2">Cytoplasm</location>
    </subcellularLocation>
    <subcellularLocation>
        <location evidence="1">Nucleus</location>
    </subcellularLocation>
</comment>
<keyword evidence="9" id="KW-1185">Reference proteome</keyword>
<evidence type="ECO:0000313" key="9">
    <source>
        <dbReference type="Proteomes" id="UP000194236"/>
    </source>
</evidence>
<dbReference type="EC" id="3.6.4.12" evidence="3"/>
<feature type="domain" description="DNA2/NAM7 helicase helicase" evidence="6">
    <location>
        <begin position="209"/>
        <end position="262"/>
    </location>
</feature>
<dbReference type="GO" id="GO:0005634">
    <property type="term" value="C:nucleus"/>
    <property type="evidence" value="ECO:0007669"/>
    <property type="project" value="UniProtKB-SubCell"/>
</dbReference>
<dbReference type="GO" id="GO:0003723">
    <property type="term" value="F:RNA binding"/>
    <property type="evidence" value="ECO:0007669"/>
    <property type="project" value="InterPro"/>
</dbReference>
<dbReference type="InterPro" id="IPR041677">
    <property type="entry name" value="DNA2/NAM7_AAA_11"/>
</dbReference>
<comment type="caution">
    <text evidence="8">The sequence shown here is derived from an EMBL/GenBank/DDBJ whole genome shotgun (WGS) entry which is preliminary data.</text>
</comment>
<evidence type="ECO:0000256" key="3">
    <source>
        <dbReference type="ARBA" id="ARBA00012551"/>
    </source>
</evidence>